<comment type="subcellular location">
    <subcellularLocation>
        <location evidence="1">Nucleus</location>
    </subcellularLocation>
</comment>
<evidence type="ECO:0000259" key="7">
    <source>
        <dbReference type="SMART" id="SM00353"/>
    </source>
</evidence>
<evidence type="ECO:0000313" key="9">
    <source>
        <dbReference type="Proteomes" id="UP000287651"/>
    </source>
</evidence>
<dbReference type="GO" id="GO:0003700">
    <property type="term" value="F:DNA-binding transcription factor activity"/>
    <property type="evidence" value="ECO:0007669"/>
    <property type="project" value="TreeGrafter"/>
</dbReference>
<gene>
    <name evidence="8" type="ORF">B296_00018716</name>
</gene>
<comment type="caution">
    <text evidence="8">The sequence shown here is derived from an EMBL/GenBank/DDBJ whole genome shotgun (WGS) entry which is preliminary data.</text>
</comment>
<dbReference type="PANTHER" id="PTHR31945:SF26">
    <property type="entry name" value="TRANSCRIPTION FACTOR BHLH35"/>
    <property type="match status" value="1"/>
</dbReference>
<keyword evidence="4" id="KW-0804">Transcription</keyword>
<dbReference type="InterPro" id="IPR051358">
    <property type="entry name" value="TF_AMS/ICE1/BHLH6-like"/>
</dbReference>
<dbReference type="AlphaFoldDB" id="A0A427ASP3"/>
<dbReference type="SMART" id="SM00353">
    <property type="entry name" value="HLH"/>
    <property type="match status" value="1"/>
</dbReference>
<evidence type="ECO:0000256" key="2">
    <source>
        <dbReference type="ARBA" id="ARBA00005510"/>
    </source>
</evidence>
<accession>A0A427ASP3</accession>
<dbReference type="SUPFAM" id="SSF47459">
    <property type="entry name" value="HLH, helix-loop-helix DNA-binding domain"/>
    <property type="match status" value="1"/>
</dbReference>
<evidence type="ECO:0000256" key="6">
    <source>
        <dbReference type="SAM" id="MobiDB-lite"/>
    </source>
</evidence>
<keyword evidence="3" id="KW-0805">Transcription regulation</keyword>
<dbReference type="EMBL" id="AMZH03001450">
    <property type="protein sequence ID" value="RRT79253.1"/>
    <property type="molecule type" value="Genomic_DNA"/>
</dbReference>
<evidence type="ECO:0000313" key="8">
    <source>
        <dbReference type="EMBL" id="RRT79253.1"/>
    </source>
</evidence>
<feature type="region of interest" description="Disordered" evidence="6">
    <location>
        <begin position="71"/>
        <end position="103"/>
    </location>
</feature>
<dbReference type="InterPro" id="IPR036638">
    <property type="entry name" value="HLH_DNA-bd_sf"/>
</dbReference>
<name>A0A427ASP3_ENSVE</name>
<organism evidence="8 9">
    <name type="scientific">Ensete ventricosum</name>
    <name type="common">Abyssinian banana</name>
    <name type="synonym">Musa ensete</name>
    <dbReference type="NCBI Taxonomy" id="4639"/>
    <lineage>
        <taxon>Eukaryota</taxon>
        <taxon>Viridiplantae</taxon>
        <taxon>Streptophyta</taxon>
        <taxon>Embryophyta</taxon>
        <taxon>Tracheophyta</taxon>
        <taxon>Spermatophyta</taxon>
        <taxon>Magnoliopsida</taxon>
        <taxon>Liliopsida</taxon>
        <taxon>Zingiberales</taxon>
        <taxon>Musaceae</taxon>
        <taxon>Ensete</taxon>
    </lineage>
</organism>
<protein>
    <recommendedName>
        <fullName evidence="7">BHLH domain-containing protein</fullName>
    </recommendedName>
</protein>
<dbReference type="GO" id="GO:0046983">
    <property type="term" value="F:protein dimerization activity"/>
    <property type="evidence" value="ECO:0007669"/>
    <property type="project" value="InterPro"/>
</dbReference>
<comment type="similarity">
    <text evidence="2">Belongs to the bHLH protein family.</text>
</comment>
<keyword evidence="5" id="KW-0539">Nucleus</keyword>
<feature type="domain" description="BHLH" evidence="7">
    <location>
        <begin position="15"/>
        <end position="58"/>
    </location>
</feature>
<proteinExistence type="inferred from homology"/>
<evidence type="ECO:0000256" key="5">
    <source>
        <dbReference type="ARBA" id="ARBA00023242"/>
    </source>
</evidence>
<dbReference type="Gene3D" id="4.10.280.10">
    <property type="entry name" value="Helix-loop-helix DNA-binding domain"/>
    <property type="match status" value="1"/>
</dbReference>
<evidence type="ECO:0000256" key="3">
    <source>
        <dbReference type="ARBA" id="ARBA00023015"/>
    </source>
</evidence>
<dbReference type="InterPro" id="IPR011598">
    <property type="entry name" value="bHLH_dom"/>
</dbReference>
<evidence type="ECO:0000256" key="4">
    <source>
        <dbReference type="ARBA" id="ARBA00023163"/>
    </source>
</evidence>
<dbReference type="PANTHER" id="PTHR31945">
    <property type="entry name" value="TRANSCRIPTION FACTOR SCREAM2-RELATED"/>
    <property type="match status" value="1"/>
</dbReference>
<dbReference type="GO" id="GO:0043565">
    <property type="term" value="F:sequence-specific DNA binding"/>
    <property type="evidence" value="ECO:0007669"/>
    <property type="project" value="TreeGrafter"/>
</dbReference>
<evidence type="ECO:0000256" key="1">
    <source>
        <dbReference type="ARBA" id="ARBA00004123"/>
    </source>
</evidence>
<sequence length="182" mass="20227">MAAQSSASSTLPKNIMAERERRNKFNKTLYDLRSVMSKTAIILDAINYIQELQEQEMSLVDEVSELESKKQITAWQKGRRPSPRTDAEEESSIDVINGSDGSPSTCARTWKSTVRSPVDLLCLSLVVCRLAWQRWAMASRSLASLATRRGTPLLWCLRLSTLSISGSSQPMSLLASEKSSTL</sequence>
<reference evidence="8 9" key="1">
    <citation type="journal article" date="2014" name="Agronomy (Basel)">
        <title>A Draft Genome Sequence for Ensete ventricosum, the Drought-Tolerant Tree Against Hunger.</title>
        <authorList>
            <person name="Harrison J."/>
            <person name="Moore K.A."/>
            <person name="Paszkiewicz K."/>
            <person name="Jones T."/>
            <person name="Grant M."/>
            <person name="Ambacheew D."/>
            <person name="Muzemil S."/>
            <person name="Studholme D.J."/>
        </authorList>
    </citation>
    <scope>NUCLEOTIDE SEQUENCE [LARGE SCALE GENOMIC DNA]</scope>
</reference>
<dbReference type="Proteomes" id="UP000287651">
    <property type="component" value="Unassembled WGS sequence"/>
</dbReference>
<dbReference type="GO" id="GO:0005634">
    <property type="term" value="C:nucleus"/>
    <property type="evidence" value="ECO:0007669"/>
    <property type="project" value="UniProtKB-SubCell"/>
</dbReference>